<dbReference type="EMBL" id="OE840160">
    <property type="protein sequence ID" value="CAD7589686.1"/>
    <property type="molecule type" value="Genomic_DNA"/>
</dbReference>
<protein>
    <submittedName>
        <fullName evidence="2">Uncharacterized protein</fullName>
    </submittedName>
</protein>
<proteinExistence type="predicted"/>
<feature type="compositionally biased region" description="Low complexity" evidence="1">
    <location>
        <begin position="53"/>
        <end position="70"/>
    </location>
</feature>
<feature type="region of interest" description="Disordered" evidence="1">
    <location>
        <begin position="1"/>
        <end position="131"/>
    </location>
</feature>
<dbReference type="AlphaFoldDB" id="A0A7R9PK66"/>
<organism evidence="2">
    <name type="scientific">Timema genevievae</name>
    <name type="common">Walking stick</name>
    <dbReference type="NCBI Taxonomy" id="629358"/>
    <lineage>
        <taxon>Eukaryota</taxon>
        <taxon>Metazoa</taxon>
        <taxon>Ecdysozoa</taxon>
        <taxon>Arthropoda</taxon>
        <taxon>Hexapoda</taxon>
        <taxon>Insecta</taxon>
        <taxon>Pterygota</taxon>
        <taxon>Neoptera</taxon>
        <taxon>Polyneoptera</taxon>
        <taxon>Phasmatodea</taxon>
        <taxon>Timematodea</taxon>
        <taxon>Timematoidea</taxon>
        <taxon>Timematidae</taxon>
        <taxon>Timema</taxon>
    </lineage>
</organism>
<name>A0A7R9PK66_TIMGE</name>
<reference evidence="2" key="1">
    <citation type="submission" date="2020-11" db="EMBL/GenBank/DDBJ databases">
        <authorList>
            <person name="Tran Van P."/>
        </authorList>
    </citation>
    <scope>NUCLEOTIDE SEQUENCE</scope>
</reference>
<accession>A0A7R9PK66</accession>
<evidence type="ECO:0000313" key="2">
    <source>
        <dbReference type="EMBL" id="CAD7589686.1"/>
    </source>
</evidence>
<evidence type="ECO:0000256" key="1">
    <source>
        <dbReference type="SAM" id="MobiDB-lite"/>
    </source>
</evidence>
<gene>
    <name evidence="2" type="ORF">TGEB3V08_LOCUS3608</name>
</gene>
<feature type="region of interest" description="Disordered" evidence="1">
    <location>
        <begin position="180"/>
        <end position="201"/>
    </location>
</feature>
<sequence>MIHHRENPYLHEAPQGEPHPPRATTGRTPPSTSHHRESRSLHEPPQGEPHPPQTTTGRTPPSTTGRTPPSTRHHRESRSLHELPEGEPLPPRGTTGRAAPSMSHHRENPSLHEPPEGEPLHPPSTIHHRRASPSTIKLGHSHEITLWSKHVDHCKKLIKENWDREMKMDANDRHLPLIINLGDNDDEDESNSGDDEEEKRCTTLDRASKLNSLNLAHIEVSPSGYSMRLELTSRRAEAREEGGRPAL</sequence>
<feature type="compositionally biased region" description="Basic and acidic residues" evidence="1">
    <location>
        <begin position="104"/>
        <end position="119"/>
    </location>
</feature>
<feature type="compositionally biased region" description="Acidic residues" evidence="1">
    <location>
        <begin position="183"/>
        <end position="197"/>
    </location>
</feature>